<gene>
    <name evidence="2" type="ORF">MCOS_LOCUS6475</name>
</gene>
<reference evidence="4" key="1">
    <citation type="submission" date="2017-02" db="UniProtKB">
        <authorList>
            <consortium name="WormBaseParasite"/>
        </authorList>
    </citation>
    <scope>IDENTIFICATION</scope>
</reference>
<feature type="chain" id="PRO_5043132285" evidence="1">
    <location>
        <begin position="23"/>
        <end position="83"/>
    </location>
</feature>
<dbReference type="EMBL" id="UXSR01005264">
    <property type="protein sequence ID" value="VDD80472.1"/>
    <property type="molecule type" value="Genomic_DNA"/>
</dbReference>
<keyword evidence="1" id="KW-0732">Signal</keyword>
<evidence type="ECO:0000256" key="1">
    <source>
        <dbReference type="SAM" id="SignalP"/>
    </source>
</evidence>
<accession>A0A0R3UGT8</accession>
<dbReference type="AlphaFoldDB" id="A0A0R3UGT8"/>
<evidence type="ECO:0000313" key="2">
    <source>
        <dbReference type="EMBL" id="VDD80472.1"/>
    </source>
</evidence>
<proteinExistence type="predicted"/>
<name>A0A0R3UGT8_MESCO</name>
<dbReference type="Proteomes" id="UP000267029">
    <property type="component" value="Unassembled WGS sequence"/>
</dbReference>
<evidence type="ECO:0000313" key="3">
    <source>
        <dbReference type="Proteomes" id="UP000267029"/>
    </source>
</evidence>
<dbReference type="WBParaSite" id="MCOS_0000647401-mRNA-1">
    <property type="protein sequence ID" value="MCOS_0000647401-mRNA-1"/>
    <property type="gene ID" value="MCOS_0000647401"/>
</dbReference>
<reference evidence="2 3" key="2">
    <citation type="submission" date="2018-10" db="EMBL/GenBank/DDBJ databases">
        <authorList>
            <consortium name="Pathogen Informatics"/>
        </authorList>
    </citation>
    <scope>NUCLEOTIDE SEQUENCE [LARGE SCALE GENOMIC DNA]</scope>
</reference>
<sequence>MGVGTCVRLHPVLLMIISLRHAAPTILINNGTHARTHSHNKTCLSSPVSGRVWPSPVFSPVLVQHSLLNLHVRGHHQPISLAP</sequence>
<evidence type="ECO:0000313" key="4">
    <source>
        <dbReference type="WBParaSite" id="MCOS_0000647401-mRNA-1"/>
    </source>
</evidence>
<keyword evidence="3" id="KW-1185">Reference proteome</keyword>
<organism evidence="4">
    <name type="scientific">Mesocestoides corti</name>
    <name type="common">Flatworm</name>
    <dbReference type="NCBI Taxonomy" id="53468"/>
    <lineage>
        <taxon>Eukaryota</taxon>
        <taxon>Metazoa</taxon>
        <taxon>Spiralia</taxon>
        <taxon>Lophotrochozoa</taxon>
        <taxon>Platyhelminthes</taxon>
        <taxon>Cestoda</taxon>
        <taxon>Eucestoda</taxon>
        <taxon>Cyclophyllidea</taxon>
        <taxon>Mesocestoididae</taxon>
        <taxon>Mesocestoides</taxon>
    </lineage>
</organism>
<protein>
    <submittedName>
        <fullName evidence="4">Secreted protein</fullName>
    </submittedName>
</protein>
<feature type="signal peptide" evidence="1">
    <location>
        <begin position="1"/>
        <end position="22"/>
    </location>
</feature>